<sequence>MSVEESITQYETAINKKKALIEEYKKTLSGEEQCVFSKEYIIKRTEELNEIMQAFDHVLQKFRRVKDVPKPELMAAQISKYQKGIKTVEDSIRDYQKAIDSANKTIAKNQSLKIDADQFKNNIALKVVDLHKTAKADKSITNKH</sequence>
<proteinExistence type="predicted"/>
<organism evidence="1 2">
    <name type="scientific">Trichomonas vaginalis (strain ATCC PRA-98 / G3)</name>
    <dbReference type="NCBI Taxonomy" id="412133"/>
    <lineage>
        <taxon>Eukaryota</taxon>
        <taxon>Metamonada</taxon>
        <taxon>Parabasalia</taxon>
        <taxon>Trichomonadida</taxon>
        <taxon>Trichomonadidae</taxon>
        <taxon>Trichomonas</taxon>
    </lineage>
</organism>
<keyword evidence="2" id="KW-1185">Reference proteome</keyword>
<dbReference type="VEuPathDB" id="TrichDB:TVAGG3_0896410"/>
<accession>A2E2V5</accession>
<dbReference type="Proteomes" id="UP000001542">
    <property type="component" value="Unassembled WGS sequence"/>
</dbReference>
<dbReference type="AlphaFoldDB" id="A2E2V5"/>
<dbReference type="InParanoid" id="A2E2V5"/>
<protein>
    <submittedName>
        <fullName evidence="1">Uncharacterized protein</fullName>
    </submittedName>
</protein>
<dbReference type="SMR" id="A2E2V5"/>
<evidence type="ECO:0000313" key="2">
    <source>
        <dbReference type="Proteomes" id="UP000001542"/>
    </source>
</evidence>
<dbReference type="KEGG" id="tva:4770983"/>
<evidence type="ECO:0000313" key="1">
    <source>
        <dbReference type="EMBL" id="EAY13010.1"/>
    </source>
</evidence>
<reference evidence="1" key="1">
    <citation type="submission" date="2006-10" db="EMBL/GenBank/DDBJ databases">
        <authorList>
            <person name="Amadeo P."/>
            <person name="Zhao Q."/>
            <person name="Wortman J."/>
            <person name="Fraser-Liggett C."/>
            <person name="Carlton J."/>
        </authorList>
    </citation>
    <scope>NUCLEOTIDE SEQUENCE</scope>
    <source>
        <strain evidence="1">G3</strain>
    </source>
</reference>
<dbReference type="EMBL" id="DS113292">
    <property type="protein sequence ID" value="EAY13010.1"/>
    <property type="molecule type" value="Genomic_DNA"/>
</dbReference>
<gene>
    <name evidence="1" type="ORF">TVAG_077480</name>
</gene>
<dbReference type="RefSeq" id="XP_001325233.1">
    <property type="nucleotide sequence ID" value="XM_001325198.1"/>
</dbReference>
<reference evidence="1" key="2">
    <citation type="journal article" date="2007" name="Science">
        <title>Draft genome sequence of the sexually transmitted pathogen Trichomonas vaginalis.</title>
        <authorList>
            <person name="Carlton J.M."/>
            <person name="Hirt R.P."/>
            <person name="Silva J.C."/>
            <person name="Delcher A.L."/>
            <person name="Schatz M."/>
            <person name="Zhao Q."/>
            <person name="Wortman J.R."/>
            <person name="Bidwell S.L."/>
            <person name="Alsmark U.C.M."/>
            <person name="Besteiro S."/>
            <person name="Sicheritz-Ponten T."/>
            <person name="Noel C.J."/>
            <person name="Dacks J.B."/>
            <person name="Foster P.G."/>
            <person name="Simillion C."/>
            <person name="Van de Peer Y."/>
            <person name="Miranda-Saavedra D."/>
            <person name="Barton G.J."/>
            <person name="Westrop G.D."/>
            <person name="Mueller S."/>
            <person name="Dessi D."/>
            <person name="Fiori P.L."/>
            <person name="Ren Q."/>
            <person name="Paulsen I."/>
            <person name="Zhang H."/>
            <person name="Bastida-Corcuera F.D."/>
            <person name="Simoes-Barbosa A."/>
            <person name="Brown M.T."/>
            <person name="Hayes R.D."/>
            <person name="Mukherjee M."/>
            <person name="Okumura C.Y."/>
            <person name="Schneider R."/>
            <person name="Smith A.J."/>
            <person name="Vanacova S."/>
            <person name="Villalvazo M."/>
            <person name="Haas B.J."/>
            <person name="Pertea M."/>
            <person name="Feldblyum T.V."/>
            <person name="Utterback T.R."/>
            <person name="Shu C.L."/>
            <person name="Osoegawa K."/>
            <person name="de Jong P.J."/>
            <person name="Hrdy I."/>
            <person name="Horvathova L."/>
            <person name="Zubacova Z."/>
            <person name="Dolezal P."/>
            <person name="Malik S.B."/>
            <person name="Logsdon J.M. Jr."/>
            <person name="Henze K."/>
            <person name="Gupta A."/>
            <person name="Wang C.C."/>
            <person name="Dunne R.L."/>
            <person name="Upcroft J.A."/>
            <person name="Upcroft P."/>
            <person name="White O."/>
            <person name="Salzberg S.L."/>
            <person name="Tang P."/>
            <person name="Chiu C.-H."/>
            <person name="Lee Y.-S."/>
            <person name="Embley T.M."/>
            <person name="Coombs G.H."/>
            <person name="Mottram J.C."/>
            <person name="Tachezy J."/>
            <person name="Fraser-Liggett C.M."/>
            <person name="Johnson P.J."/>
        </authorList>
    </citation>
    <scope>NUCLEOTIDE SEQUENCE [LARGE SCALE GENOMIC DNA]</scope>
    <source>
        <strain evidence="1">G3</strain>
    </source>
</reference>
<dbReference type="VEuPathDB" id="TrichDB:TVAG_077480"/>
<name>A2E2V5_TRIV3</name>